<gene>
    <name evidence="3" type="ORF">Vbra_1626</name>
</gene>
<dbReference type="InParanoid" id="A0A0G4H147"/>
<reference evidence="3 4" key="1">
    <citation type="submission" date="2014-11" db="EMBL/GenBank/DDBJ databases">
        <authorList>
            <person name="Zhu J."/>
            <person name="Qi W."/>
            <person name="Song R."/>
        </authorList>
    </citation>
    <scope>NUCLEOTIDE SEQUENCE [LARGE SCALE GENOMIC DNA]</scope>
</reference>
<proteinExistence type="predicted"/>
<organism evidence="3 4">
    <name type="scientific">Vitrella brassicaformis (strain CCMP3155)</name>
    <dbReference type="NCBI Taxonomy" id="1169540"/>
    <lineage>
        <taxon>Eukaryota</taxon>
        <taxon>Sar</taxon>
        <taxon>Alveolata</taxon>
        <taxon>Colpodellida</taxon>
        <taxon>Vitrellaceae</taxon>
        <taxon>Vitrella</taxon>
    </lineage>
</organism>
<name>A0A0G4H147_VITBC</name>
<dbReference type="VEuPathDB" id="CryptoDB:Vbra_1626"/>
<dbReference type="EMBL" id="CDMY01000931">
    <property type="protein sequence ID" value="CEM37258.1"/>
    <property type="molecule type" value="Genomic_DNA"/>
</dbReference>
<dbReference type="PROSITE" id="PS50948">
    <property type="entry name" value="PAN"/>
    <property type="match status" value="1"/>
</dbReference>
<dbReference type="AlphaFoldDB" id="A0A0G4H147"/>
<protein>
    <recommendedName>
        <fullName evidence="2">Apple domain-containing protein</fullName>
    </recommendedName>
</protein>
<dbReference type="SUPFAM" id="SSF57414">
    <property type="entry name" value="Hairpin loop containing domain-like"/>
    <property type="match status" value="1"/>
</dbReference>
<feature type="domain" description="Apple" evidence="2">
    <location>
        <begin position="214"/>
        <end position="283"/>
    </location>
</feature>
<keyword evidence="4" id="KW-1185">Reference proteome</keyword>
<dbReference type="PANTHER" id="PTHR35340:SF5">
    <property type="entry name" value="ASST-DOMAIN-CONTAINING PROTEIN"/>
    <property type="match status" value="1"/>
</dbReference>
<evidence type="ECO:0000256" key="1">
    <source>
        <dbReference type="SAM" id="MobiDB-lite"/>
    </source>
</evidence>
<feature type="compositionally biased region" description="Low complexity" evidence="1">
    <location>
        <begin position="198"/>
        <end position="209"/>
    </location>
</feature>
<sequence>MDPPFFGQHPAQQLSDGNILMYDNRNMFTVGTGRLSRVLGLQLEPKNMTATKVWSFTHPMKLISPCCGGVQMVDNGEGNPPTVLITWGKVGPFFTEVTYEEEARIVREFEGFVAHRGQLLHLREGSSAERPRLLLCSDANTDTGRGLAGLSTSRSMRLQGDGKRLRPSKTLKGGPQKVQNTQSVVRRPMVLSSDDEPAGAGALSPPAGSVPWRCYQPDISLRQHLARPKPGRESPVVDVATVNDCGRACADSDTCETFFFFEDTGECELNKSDYVAALWKMKMLHSLQGVIQTGRKEAFPHSLAQGAYMDFAQLIVD</sequence>
<feature type="region of interest" description="Disordered" evidence="1">
    <location>
        <begin position="160"/>
        <end position="209"/>
    </location>
</feature>
<accession>A0A0G4H147</accession>
<dbReference type="Pfam" id="PF00024">
    <property type="entry name" value="PAN_1"/>
    <property type="match status" value="1"/>
</dbReference>
<evidence type="ECO:0000313" key="4">
    <source>
        <dbReference type="Proteomes" id="UP000041254"/>
    </source>
</evidence>
<dbReference type="Proteomes" id="UP000041254">
    <property type="component" value="Unassembled WGS sequence"/>
</dbReference>
<dbReference type="PANTHER" id="PTHR35340">
    <property type="entry name" value="PQQ ENZYME REPEAT PROTEIN-RELATED"/>
    <property type="match status" value="1"/>
</dbReference>
<dbReference type="OrthoDB" id="5427350at2759"/>
<evidence type="ECO:0000313" key="3">
    <source>
        <dbReference type="EMBL" id="CEM37258.1"/>
    </source>
</evidence>
<dbReference type="InterPro" id="IPR003609">
    <property type="entry name" value="Pan_app"/>
</dbReference>
<dbReference type="PhylomeDB" id="A0A0G4H147"/>
<evidence type="ECO:0000259" key="2">
    <source>
        <dbReference type="PROSITE" id="PS50948"/>
    </source>
</evidence>
<dbReference type="InterPro" id="IPR053143">
    <property type="entry name" value="Arylsulfate_ST"/>
</dbReference>